<reference evidence="1" key="1">
    <citation type="submission" date="2014-11" db="EMBL/GenBank/DDBJ databases">
        <authorList>
            <person name="Amaro Gonzalez C."/>
        </authorList>
    </citation>
    <scope>NUCLEOTIDE SEQUENCE</scope>
</reference>
<reference evidence="1" key="2">
    <citation type="journal article" date="2015" name="Fish Shellfish Immunol.">
        <title>Early steps in the European eel (Anguilla anguilla)-Vibrio vulnificus interaction in the gills: Role of the RtxA13 toxin.</title>
        <authorList>
            <person name="Callol A."/>
            <person name="Pajuelo D."/>
            <person name="Ebbesson L."/>
            <person name="Teles M."/>
            <person name="MacKenzie S."/>
            <person name="Amaro C."/>
        </authorList>
    </citation>
    <scope>NUCLEOTIDE SEQUENCE</scope>
</reference>
<dbReference type="EMBL" id="GBXM01033646">
    <property type="protein sequence ID" value="JAH74931.1"/>
    <property type="molecule type" value="Transcribed_RNA"/>
</dbReference>
<dbReference type="AlphaFoldDB" id="A0A0E9VA87"/>
<organism evidence="1">
    <name type="scientific">Anguilla anguilla</name>
    <name type="common">European freshwater eel</name>
    <name type="synonym">Muraena anguilla</name>
    <dbReference type="NCBI Taxonomy" id="7936"/>
    <lineage>
        <taxon>Eukaryota</taxon>
        <taxon>Metazoa</taxon>
        <taxon>Chordata</taxon>
        <taxon>Craniata</taxon>
        <taxon>Vertebrata</taxon>
        <taxon>Euteleostomi</taxon>
        <taxon>Actinopterygii</taxon>
        <taxon>Neopterygii</taxon>
        <taxon>Teleostei</taxon>
        <taxon>Anguilliformes</taxon>
        <taxon>Anguillidae</taxon>
        <taxon>Anguilla</taxon>
    </lineage>
</organism>
<sequence>MNPLVVLDRNACKTTNYLSEP</sequence>
<accession>A0A0E9VA87</accession>
<evidence type="ECO:0000313" key="1">
    <source>
        <dbReference type="EMBL" id="JAH74931.1"/>
    </source>
</evidence>
<proteinExistence type="predicted"/>
<protein>
    <submittedName>
        <fullName evidence="1">Uncharacterized protein</fullName>
    </submittedName>
</protein>
<name>A0A0E9VA87_ANGAN</name>